<dbReference type="InterPro" id="IPR000555">
    <property type="entry name" value="JAMM/MPN+_dom"/>
</dbReference>
<dbReference type="PROSITE" id="PS50812">
    <property type="entry name" value="PWWP"/>
    <property type="match status" value="1"/>
</dbReference>
<dbReference type="Gene3D" id="3.40.140.10">
    <property type="entry name" value="Cytidine Deaminase, domain 2"/>
    <property type="match status" value="1"/>
</dbReference>
<feature type="compositionally biased region" description="Basic residues" evidence="1">
    <location>
        <begin position="869"/>
        <end position="881"/>
    </location>
</feature>
<feature type="region of interest" description="Disordered" evidence="1">
    <location>
        <begin position="660"/>
        <end position="691"/>
    </location>
</feature>
<dbReference type="SUPFAM" id="SSF102712">
    <property type="entry name" value="JAB1/MPN domain"/>
    <property type="match status" value="1"/>
</dbReference>
<dbReference type="GO" id="GO:0006508">
    <property type="term" value="P:proteolysis"/>
    <property type="evidence" value="ECO:0007669"/>
    <property type="project" value="UniProtKB-KW"/>
</dbReference>
<evidence type="ECO:0000313" key="4">
    <source>
        <dbReference type="EMBL" id="CCA21735.1"/>
    </source>
</evidence>
<feature type="domain" description="PWWP" evidence="3">
    <location>
        <begin position="87"/>
        <end position="101"/>
    </location>
</feature>
<dbReference type="InterPro" id="IPR037518">
    <property type="entry name" value="MPN"/>
</dbReference>
<protein>
    <submittedName>
        <fullName evidence="4">Metalloprotease family M67A putative</fullName>
    </submittedName>
</protein>
<feature type="domain" description="MPN" evidence="2">
    <location>
        <begin position="427"/>
        <end position="561"/>
    </location>
</feature>
<dbReference type="HOGENOM" id="CLU_002724_0_0_1"/>
<dbReference type="AlphaFoldDB" id="F0WKD1"/>
<dbReference type="SMART" id="SM00293">
    <property type="entry name" value="PWWP"/>
    <property type="match status" value="1"/>
</dbReference>
<feature type="compositionally biased region" description="Basic and acidic residues" evidence="1">
    <location>
        <begin position="998"/>
        <end position="1017"/>
    </location>
</feature>
<dbReference type="Pfam" id="PF01398">
    <property type="entry name" value="JAB"/>
    <property type="match status" value="1"/>
</dbReference>
<feature type="compositionally biased region" description="Basic and acidic residues" evidence="1">
    <location>
        <begin position="826"/>
        <end position="838"/>
    </location>
</feature>
<proteinExistence type="predicted"/>
<dbReference type="CDD" id="cd05162">
    <property type="entry name" value="PWWP"/>
    <property type="match status" value="1"/>
</dbReference>
<feature type="compositionally biased region" description="Polar residues" evidence="1">
    <location>
        <begin position="959"/>
        <end position="984"/>
    </location>
</feature>
<dbReference type="GO" id="GO:0008237">
    <property type="term" value="F:metallopeptidase activity"/>
    <property type="evidence" value="ECO:0007669"/>
    <property type="project" value="UniProtKB-KW"/>
</dbReference>
<dbReference type="InterPro" id="IPR050242">
    <property type="entry name" value="JAMM_MPN+_peptidase_M67A"/>
</dbReference>
<accession>F0WKD1</accession>
<feature type="region of interest" description="Disordered" evidence="1">
    <location>
        <begin position="22"/>
        <end position="41"/>
    </location>
</feature>
<dbReference type="EMBL" id="FR824177">
    <property type="protein sequence ID" value="CCA21735.1"/>
    <property type="molecule type" value="Genomic_DNA"/>
</dbReference>
<reference evidence="4" key="2">
    <citation type="submission" date="2011-02" db="EMBL/GenBank/DDBJ databases">
        <authorList>
            <person name="MacLean D."/>
        </authorList>
    </citation>
    <scope>NUCLEOTIDE SEQUENCE</scope>
</reference>
<dbReference type="PANTHER" id="PTHR10410">
    <property type="entry name" value="EUKARYOTIC TRANSLATION INITIATION FACTOR 3 -RELATED"/>
    <property type="match status" value="1"/>
</dbReference>
<evidence type="ECO:0000259" key="2">
    <source>
        <dbReference type="PROSITE" id="PS50249"/>
    </source>
</evidence>
<organism evidence="4">
    <name type="scientific">Albugo laibachii Nc14</name>
    <dbReference type="NCBI Taxonomy" id="890382"/>
    <lineage>
        <taxon>Eukaryota</taxon>
        <taxon>Sar</taxon>
        <taxon>Stramenopiles</taxon>
        <taxon>Oomycota</taxon>
        <taxon>Peronosporomycetes</taxon>
        <taxon>Albuginales</taxon>
        <taxon>Albuginaceae</taxon>
        <taxon>Albugo</taxon>
    </lineage>
</organism>
<evidence type="ECO:0000256" key="1">
    <source>
        <dbReference type="SAM" id="MobiDB-lite"/>
    </source>
</evidence>
<gene>
    <name evidence="4" type="primary">AlNc14C132G6983</name>
    <name evidence="4" type="ORF">ALNC14_078780</name>
</gene>
<dbReference type="SUPFAM" id="SSF63748">
    <property type="entry name" value="Tudor/PWWP/MBT"/>
    <property type="match status" value="1"/>
</dbReference>
<name>F0WKD1_9STRA</name>
<feature type="compositionally biased region" description="Low complexity" evidence="1">
    <location>
        <begin position="22"/>
        <end position="38"/>
    </location>
</feature>
<dbReference type="SMART" id="SM00232">
    <property type="entry name" value="JAB_MPN"/>
    <property type="match status" value="1"/>
</dbReference>
<evidence type="ECO:0000259" key="3">
    <source>
        <dbReference type="PROSITE" id="PS50812"/>
    </source>
</evidence>
<dbReference type="PROSITE" id="PS50249">
    <property type="entry name" value="MPN"/>
    <property type="match status" value="1"/>
</dbReference>
<dbReference type="InterPro" id="IPR000313">
    <property type="entry name" value="PWWP_dom"/>
</dbReference>
<dbReference type="Pfam" id="PF00855">
    <property type="entry name" value="PWWP"/>
    <property type="match status" value="1"/>
</dbReference>
<sequence length="1114" mass="125027">MQEVKSDTAIPNVSCISTTFLPSTSSSKKHNNSNPSTPENRLTCKENRFGIAAQSHKNSALHHANYSNKTSICATYSTVQEDFNDFDVVWAKMKGYPWWPALFFWTKQPLQEAGFTSCFSTAFDSIRISEAKQSDSNLPKECLVLFLDKFNFSVLSYLPGETIRPFTGTYDSTLKKCLKDLKIKRFLSKRRLFFIAMKKAELLVHSNKMESGEDWNLLMELKLSESLKAVPMKIGDKLGRAAKKESQSRRIKRKRDASSMAIKPENVKMEVSSTAEVRCASMETQVEVNPVCLRIESESAVETKIEPSVVFVAEPDDFQTGIAPLSSIWTLDAAQTFYYKSQDVVWDSKVYIETCNHNLAETKSVSMVKHSRNGREDGRAYRKQASRLQQLRQALQSGDLNPHTMIQCTAYTDKNGDRDAGEPPFRVVVHPDAVFVCDLHAHLATCEIIGFLAGRWIEESKTLYIQAAFPCRSLTVDGDDGSTDVEMDPESELLVRNIITQVELEVVGWYHSHPTFAPDPSVRDIENQTSYQHLFQRGCQLPDTSPCLPTGTEKAVNQTWTSVEPFVGLIVGTYDTTRSDPVSLFRYFHTRADDCTSSCTKTQSVCLPYEFTPSIPVHCSVLAEEDRQGLLQATMYPSVYRDLFPFQQLQLVPSAQQNDELSPAKKLLKGNPTVKRTKPNESKKAQLGKRQPKRDLLLSNLKLPAAKKVRRRLQQSKKPEIENEAMTEVFRGPNIVSSVKDDIQAVFEGVDVNQTRNRFAEKSSQKKGESEGVYGLDSVLSLDAVSEAAAHTHDQSVNLKLNGKAIKKASHDLVGAVHSRKCDSEIDTEASDKMHEPESSPVCGKSPRQSTTSPMDHFVEKMNTANITGRRRNRKASRPMKRLIDPVTPSISNPAEPHFVVFDEEPYQKASSTVRSDADAENGVAKKPLDGTCKSSISRTEIPLIEDDSPQRPARPDTNETVPTAQVGSAPFPSSNSQLPLQHNSTREAGIHPSISPADRKSSTDISHERDEVDCRRPQRRSSAKYGSQLGLLNDIRNQLLHSLRTVYGERIQSCVEQVVALIDYYCKFDRRIELHQIWKARLTKIQKFEISLMENVKKLNLPVELRVAFVKVG</sequence>
<feature type="region of interest" description="Disordered" evidence="1">
    <location>
        <begin position="911"/>
        <end position="1022"/>
    </location>
</feature>
<keyword evidence="4" id="KW-0378">Hydrolase</keyword>
<feature type="region of interest" description="Disordered" evidence="1">
    <location>
        <begin position="826"/>
        <end position="854"/>
    </location>
</feature>
<reference evidence="4" key="1">
    <citation type="journal article" date="2011" name="PLoS Biol.">
        <title>Gene gain and loss during evolution of obligate parasitism in the white rust pathogen of Arabidopsis thaliana.</title>
        <authorList>
            <person name="Kemen E."/>
            <person name="Gardiner A."/>
            <person name="Schultz-Larsen T."/>
            <person name="Kemen A.C."/>
            <person name="Balmuth A.L."/>
            <person name="Robert-Seilaniantz A."/>
            <person name="Bailey K."/>
            <person name="Holub E."/>
            <person name="Studholme D.J."/>
            <person name="Maclean D."/>
            <person name="Jones J.D."/>
        </authorList>
    </citation>
    <scope>NUCLEOTIDE SEQUENCE</scope>
</reference>
<feature type="region of interest" description="Disordered" evidence="1">
    <location>
        <begin position="869"/>
        <end position="895"/>
    </location>
</feature>
<keyword evidence="4" id="KW-0645">Protease</keyword>
<dbReference type="Gene3D" id="2.30.30.140">
    <property type="match status" value="1"/>
</dbReference>
<keyword evidence="4" id="KW-0482">Metalloprotease</keyword>